<dbReference type="PANTHER" id="PTHR47928">
    <property type="entry name" value="REPEAT-CONTAINING PROTEIN, PUTATIVE-RELATED"/>
    <property type="match status" value="1"/>
</dbReference>
<evidence type="ECO:0000313" key="2">
    <source>
        <dbReference type="Proteomes" id="UP001497512"/>
    </source>
</evidence>
<dbReference type="InterPro" id="IPR050421">
    <property type="entry name" value="PPR"/>
</dbReference>
<dbReference type="EMBL" id="OZ019895">
    <property type="protein sequence ID" value="CAK9221332.1"/>
    <property type="molecule type" value="Genomic_DNA"/>
</dbReference>
<name>A0ABP0UHQ3_9BRYO</name>
<keyword evidence="2" id="KW-1185">Reference proteome</keyword>
<dbReference type="InterPro" id="IPR011990">
    <property type="entry name" value="TPR-like_helical_dom_sf"/>
</dbReference>
<gene>
    <name evidence="1" type="ORF">CSSPTR1EN2_LOCUS15903</name>
</gene>
<accession>A0ABP0UHQ3</accession>
<dbReference type="Proteomes" id="UP001497512">
    <property type="component" value="Chromosome 3"/>
</dbReference>
<evidence type="ECO:0000313" key="1">
    <source>
        <dbReference type="EMBL" id="CAK9221332.1"/>
    </source>
</evidence>
<reference evidence="1" key="1">
    <citation type="submission" date="2024-02" db="EMBL/GenBank/DDBJ databases">
        <authorList>
            <consortium name="ELIXIR-Norway"/>
            <consortium name="Elixir Norway"/>
        </authorList>
    </citation>
    <scope>NUCLEOTIDE SEQUENCE</scope>
</reference>
<sequence>MEGSLVLLCTTRVLPHGKKEDGSHGEDLSCARCLCVQSLHHKQRILQSIALVPSRAHWIETKAALGNQGSCLVDEGMRCYASIVTDYMISVKLEHYTCMVDVLGRAGHLQEAENMVMAMHYIPDVATWMALLGVCRIHVDVCSCMDYW</sequence>
<proteinExistence type="predicted"/>
<organism evidence="1 2">
    <name type="scientific">Sphagnum troendelagicum</name>
    <dbReference type="NCBI Taxonomy" id="128251"/>
    <lineage>
        <taxon>Eukaryota</taxon>
        <taxon>Viridiplantae</taxon>
        <taxon>Streptophyta</taxon>
        <taxon>Embryophyta</taxon>
        <taxon>Bryophyta</taxon>
        <taxon>Sphagnophytina</taxon>
        <taxon>Sphagnopsida</taxon>
        <taxon>Sphagnales</taxon>
        <taxon>Sphagnaceae</taxon>
        <taxon>Sphagnum</taxon>
    </lineage>
</organism>
<protein>
    <recommendedName>
        <fullName evidence="3">Pentatricopeptide repeat protein</fullName>
    </recommendedName>
</protein>
<dbReference type="Gene3D" id="1.25.40.10">
    <property type="entry name" value="Tetratricopeptide repeat domain"/>
    <property type="match status" value="1"/>
</dbReference>
<evidence type="ECO:0008006" key="3">
    <source>
        <dbReference type="Google" id="ProtNLM"/>
    </source>
</evidence>
<dbReference type="PANTHER" id="PTHR47928:SF207">
    <property type="entry name" value="PENTATRICOPEPTIDE REPEAT-CONTAINING PROTEIN"/>
    <property type="match status" value="1"/>
</dbReference>